<sequence length="368" mass="40476">MAPPPELIPDAVAEILLRIPPEEPAHLLRASLVCKAWRRILTDQVFLRRYREFHGTPPLLGFVGNYSFEHRYAPRFVANTTASPFPQPERGHRGTWALDCRHGRVLLAMCSMEENLLVWDPITGDRRGLRSPGSCIWGYSAAVLCAVAGCDHLDCHGGPFLVVAMWNEESHDVTWASAFSSETGAWSAATSVAHALRSSLMPKRGALVGNVMCFTLAVGWIVMYDLDDRRLSLIGWPDMPDAGCADAQPMTMEDGSLGLAAIDASRLCVWSRNVDANGAATWVQRRVIGIETMLPIGDPDSLVDVIGFAEGAGIIFVRRDVSTFTVELKSGMVRKISDNVKSYTVLPFMSFYTPDRANGRLPLPSEMN</sequence>
<organism evidence="3 4">
    <name type="scientific">Urochloa decumbens</name>
    <dbReference type="NCBI Taxonomy" id="240449"/>
    <lineage>
        <taxon>Eukaryota</taxon>
        <taxon>Viridiplantae</taxon>
        <taxon>Streptophyta</taxon>
        <taxon>Embryophyta</taxon>
        <taxon>Tracheophyta</taxon>
        <taxon>Spermatophyta</taxon>
        <taxon>Magnoliopsida</taxon>
        <taxon>Liliopsida</taxon>
        <taxon>Poales</taxon>
        <taxon>Poaceae</taxon>
        <taxon>PACMAD clade</taxon>
        <taxon>Panicoideae</taxon>
        <taxon>Panicodae</taxon>
        <taxon>Paniceae</taxon>
        <taxon>Melinidinae</taxon>
        <taxon>Urochloa</taxon>
    </lineage>
</organism>
<dbReference type="Pfam" id="PF00646">
    <property type="entry name" value="F-box"/>
    <property type="match status" value="1"/>
</dbReference>
<dbReference type="Pfam" id="PF23635">
    <property type="entry name" value="Beta-prop_AT5G49610-like"/>
    <property type="match status" value="1"/>
</dbReference>
<keyword evidence="4" id="KW-1185">Reference proteome</keyword>
<feature type="domain" description="F-box" evidence="1">
    <location>
        <begin position="9"/>
        <end position="48"/>
    </location>
</feature>
<dbReference type="InterPro" id="IPR056594">
    <property type="entry name" value="AT5G49610-like_b-prop"/>
</dbReference>
<dbReference type="Proteomes" id="UP001497457">
    <property type="component" value="Chromosome 12b"/>
</dbReference>
<evidence type="ECO:0000313" key="3">
    <source>
        <dbReference type="EMBL" id="CAL4906254.1"/>
    </source>
</evidence>
<reference evidence="3" key="1">
    <citation type="submission" date="2024-10" db="EMBL/GenBank/DDBJ databases">
        <authorList>
            <person name="Ryan C."/>
        </authorList>
    </citation>
    <scope>NUCLEOTIDE SEQUENCE [LARGE SCALE GENOMIC DNA]</scope>
</reference>
<dbReference type="EMBL" id="OZ075122">
    <property type="protein sequence ID" value="CAL4906254.1"/>
    <property type="molecule type" value="Genomic_DNA"/>
</dbReference>
<dbReference type="AlphaFoldDB" id="A0ABC8WBS7"/>
<protein>
    <recommendedName>
        <fullName evidence="5">F-box domain-containing protein</fullName>
    </recommendedName>
</protein>
<evidence type="ECO:0000259" key="2">
    <source>
        <dbReference type="Pfam" id="PF23635"/>
    </source>
</evidence>
<accession>A0ABC8WBS7</accession>
<feature type="domain" description="F-box protein AT5G49610-like beta-propeller" evidence="2">
    <location>
        <begin position="98"/>
        <end position="354"/>
    </location>
</feature>
<dbReference type="InterPro" id="IPR001810">
    <property type="entry name" value="F-box_dom"/>
</dbReference>
<evidence type="ECO:0000313" key="4">
    <source>
        <dbReference type="Proteomes" id="UP001497457"/>
    </source>
</evidence>
<evidence type="ECO:0008006" key="5">
    <source>
        <dbReference type="Google" id="ProtNLM"/>
    </source>
</evidence>
<dbReference type="PANTHER" id="PTHR32133">
    <property type="entry name" value="OS07G0120400 PROTEIN"/>
    <property type="match status" value="1"/>
</dbReference>
<proteinExistence type="predicted"/>
<dbReference type="InterPro" id="IPR036047">
    <property type="entry name" value="F-box-like_dom_sf"/>
</dbReference>
<gene>
    <name evidence="3" type="ORF">URODEC1_LOCUS12026</name>
</gene>
<evidence type="ECO:0000259" key="1">
    <source>
        <dbReference type="Pfam" id="PF00646"/>
    </source>
</evidence>
<dbReference type="PANTHER" id="PTHR32133:SF374">
    <property type="entry name" value="F-BOX DOMAIN-CONTAINING PROTEIN"/>
    <property type="match status" value="1"/>
</dbReference>
<dbReference type="SUPFAM" id="SSF81383">
    <property type="entry name" value="F-box domain"/>
    <property type="match status" value="1"/>
</dbReference>
<name>A0ABC8WBS7_9POAL</name>